<protein>
    <recommendedName>
        <fullName evidence="9">Membrane transporter protein</fullName>
    </recommendedName>
</protein>
<evidence type="ECO:0000256" key="3">
    <source>
        <dbReference type="ARBA" id="ARBA00022475"/>
    </source>
</evidence>
<dbReference type="EMBL" id="LAZR01000094">
    <property type="protein sequence ID" value="KKN92595.1"/>
    <property type="molecule type" value="Genomic_DNA"/>
</dbReference>
<keyword evidence="5 7" id="KW-1133">Transmembrane helix</keyword>
<dbReference type="PANTHER" id="PTHR30269:SF32">
    <property type="entry name" value="MEMBRANE TRANSPORTER PROTEIN-RELATED"/>
    <property type="match status" value="1"/>
</dbReference>
<keyword evidence="3" id="KW-1003">Cell membrane</keyword>
<dbReference type="Pfam" id="PF01925">
    <property type="entry name" value="TauE"/>
    <property type="match status" value="1"/>
</dbReference>
<dbReference type="InterPro" id="IPR002781">
    <property type="entry name" value="TM_pro_TauE-like"/>
</dbReference>
<dbReference type="PANTHER" id="PTHR30269">
    <property type="entry name" value="TRANSMEMBRANE PROTEIN YFCA"/>
    <property type="match status" value="1"/>
</dbReference>
<sequence>MISRAPLGKLDMNMPMDMLFTLMTPGEWAFAFGVGLVAGFIKGVVGFAMPLVLISGLTMFLTPELALAGLIFPTVITNMFQALRQGVAAAWGSMKMFKVFLIAGGVALCLSAQTVRFLAADTMMLVIGVPITLFALWQVTGRSFTLSHRSTRLEAAIGVFAGAIGGVSAVWGPPTVAYLTALGTPKHDQMRVQGVIYGLGAILLLISHFGSGVLRAETVPFSTVMIVPSLIGMWLGSLVMDKIDQASFKKATLVILLIAGANLVRRGLFG</sequence>
<gene>
    <name evidence="8" type="ORF">LCGC14_0207540</name>
</gene>
<organism evidence="8">
    <name type="scientific">marine sediment metagenome</name>
    <dbReference type="NCBI Taxonomy" id="412755"/>
    <lineage>
        <taxon>unclassified sequences</taxon>
        <taxon>metagenomes</taxon>
        <taxon>ecological metagenomes</taxon>
    </lineage>
</organism>
<proteinExistence type="predicted"/>
<feature type="transmembrane region" description="Helical" evidence="7">
    <location>
        <begin position="28"/>
        <end position="53"/>
    </location>
</feature>
<evidence type="ECO:0000256" key="5">
    <source>
        <dbReference type="ARBA" id="ARBA00022989"/>
    </source>
</evidence>
<accession>A0A0F9UH95</accession>
<keyword evidence="2" id="KW-0813">Transport</keyword>
<feature type="transmembrane region" description="Helical" evidence="7">
    <location>
        <begin position="251"/>
        <end position="269"/>
    </location>
</feature>
<evidence type="ECO:0000256" key="2">
    <source>
        <dbReference type="ARBA" id="ARBA00022448"/>
    </source>
</evidence>
<feature type="transmembrane region" description="Helical" evidence="7">
    <location>
        <begin position="89"/>
        <end position="110"/>
    </location>
</feature>
<evidence type="ECO:0000256" key="6">
    <source>
        <dbReference type="ARBA" id="ARBA00023136"/>
    </source>
</evidence>
<feature type="transmembrane region" description="Helical" evidence="7">
    <location>
        <begin position="219"/>
        <end position="239"/>
    </location>
</feature>
<keyword evidence="6 7" id="KW-0472">Membrane</keyword>
<evidence type="ECO:0000256" key="1">
    <source>
        <dbReference type="ARBA" id="ARBA00004651"/>
    </source>
</evidence>
<keyword evidence="4 7" id="KW-0812">Transmembrane</keyword>
<feature type="transmembrane region" description="Helical" evidence="7">
    <location>
        <begin position="157"/>
        <end position="182"/>
    </location>
</feature>
<dbReference type="InterPro" id="IPR052017">
    <property type="entry name" value="TSUP"/>
</dbReference>
<evidence type="ECO:0000313" key="8">
    <source>
        <dbReference type="EMBL" id="KKN92595.1"/>
    </source>
</evidence>
<dbReference type="GO" id="GO:0005886">
    <property type="term" value="C:plasma membrane"/>
    <property type="evidence" value="ECO:0007669"/>
    <property type="project" value="UniProtKB-SubCell"/>
</dbReference>
<feature type="transmembrane region" description="Helical" evidence="7">
    <location>
        <begin position="117"/>
        <end position="137"/>
    </location>
</feature>
<name>A0A0F9UH95_9ZZZZ</name>
<reference evidence="8" key="1">
    <citation type="journal article" date="2015" name="Nature">
        <title>Complex archaea that bridge the gap between prokaryotes and eukaryotes.</title>
        <authorList>
            <person name="Spang A."/>
            <person name="Saw J.H."/>
            <person name="Jorgensen S.L."/>
            <person name="Zaremba-Niedzwiedzka K."/>
            <person name="Martijn J."/>
            <person name="Lind A.E."/>
            <person name="van Eijk R."/>
            <person name="Schleper C."/>
            <person name="Guy L."/>
            <person name="Ettema T.J."/>
        </authorList>
    </citation>
    <scope>NUCLEOTIDE SEQUENCE</scope>
</reference>
<evidence type="ECO:0008006" key="9">
    <source>
        <dbReference type="Google" id="ProtNLM"/>
    </source>
</evidence>
<evidence type="ECO:0000256" key="7">
    <source>
        <dbReference type="SAM" id="Phobius"/>
    </source>
</evidence>
<comment type="caution">
    <text evidence="8">The sequence shown here is derived from an EMBL/GenBank/DDBJ whole genome shotgun (WGS) entry which is preliminary data.</text>
</comment>
<feature type="transmembrane region" description="Helical" evidence="7">
    <location>
        <begin position="194"/>
        <end position="213"/>
    </location>
</feature>
<comment type="subcellular location">
    <subcellularLocation>
        <location evidence="1">Cell membrane</location>
        <topology evidence="1">Multi-pass membrane protein</topology>
    </subcellularLocation>
</comment>
<dbReference type="AlphaFoldDB" id="A0A0F9UH95"/>
<evidence type="ECO:0000256" key="4">
    <source>
        <dbReference type="ARBA" id="ARBA00022692"/>
    </source>
</evidence>